<evidence type="ECO:0000313" key="3">
    <source>
        <dbReference type="Proteomes" id="UP000051984"/>
    </source>
</evidence>
<sequence length="614" mass="69058">MVKWPSRMIDSGRRSIRLVIHNVISTAGFVAESINSIFVLHLENTLHNKGLPSVMTTRSSRLIKSLIILLILSLISLFNVLPILRLDFSTAFLGDDFSFHVERVLALSNIFQSPVNFNTFGHAASLANVFYPWETVYPLHLIYSATSDFIFSYKLFYFLLTLITALLAYWCIFKISKDTFSALCFATLYIFSFYRISNFFIRAALGEVVSMTFLPLVLLGLYYILFENFKKWRILTIGMALIGYSHALSLFFTSAFVLIAAVVMTGFIDAKTKRLMSLLKAGFWAILLCSPYLVLVANTSSKNDLYMIWTQPLKGLPLWQWLSNSLSNQMYPNPDVRSSLGASVVLALVIALIIFVLFKRARTPFNTFCLFSGMGSMLLTSSIFPWALANQTLFSKIQFVWRLNTYTSLLILVSFSLLLGTVIPKASVTLKPILLLGLTVALIISSSSSLTTFAKNKAEKTQRDPDIAKTVRNVFYGDYAPKQVTNQKNLQQVLQKRYFLNGRPIQPSVKYTDSVYTIKATNKTGQEATLKVPAFWYSCQTVTVNNQPAPSRISAAGTTLLNIPNGKSTITISYDYPKLLLVFILIAVLSLIFLCMSSLYVRNAVGRYFSVEKQ</sequence>
<evidence type="ECO:0000256" key="1">
    <source>
        <dbReference type="SAM" id="Phobius"/>
    </source>
</evidence>
<keyword evidence="1" id="KW-0812">Transmembrane</keyword>
<feature type="transmembrane region" description="Helical" evidence="1">
    <location>
        <begin position="20"/>
        <end position="42"/>
    </location>
</feature>
<gene>
    <name evidence="2" type="ORF">FD51_GL001227</name>
</gene>
<name>A0A0R1ENY8_LACZE</name>
<feature type="transmembrane region" description="Helical" evidence="1">
    <location>
        <begin position="365"/>
        <end position="387"/>
    </location>
</feature>
<protein>
    <recommendedName>
        <fullName evidence="4">Membrane protein 6-pyruvoyl-tetrahydropterin synthase-related domain-containing protein</fullName>
    </recommendedName>
</protein>
<accession>A0A0R1ENY8</accession>
<dbReference type="PATRIC" id="fig|1423816.3.peg.1284"/>
<keyword evidence="1" id="KW-1133">Transmembrane helix</keyword>
<feature type="transmembrane region" description="Helical" evidence="1">
    <location>
        <begin position="340"/>
        <end position="358"/>
    </location>
</feature>
<feature type="transmembrane region" description="Helical" evidence="1">
    <location>
        <begin position="399"/>
        <end position="421"/>
    </location>
</feature>
<feature type="transmembrane region" description="Helical" evidence="1">
    <location>
        <begin position="179"/>
        <end position="196"/>
    </location>
</feature>
<feature type="transmembrane region" description="Helical" evidence="1">
    <location>
        <begin position="208"/>
        <end position="226"/>
    </location>
</feature>
<feature type="transmembrane region" description="Helical" evidence="1">
    <location>
        <begin position="433"/>
        <end position="454"/>
    </location>
</feature>
<evidence type="ECO:0000313" key="2">
    <source>
        <dbReference type="EMBL" id="KRK11049.1"/>
    </source>
</evidence>
<feature type="transmembrane region" description="Helical" evidence="1">
    <location>
        <begin position="155"/>
        <end position="173"/>
    </location>
</feature>
<feature type="transmembrane region" description="Helical" evidence="1">
    <location>
        <begin position="579"/>
        <end position="601"/>
    </location>
</feature>
<evidence type="ECO:0008006" key="4">
    <source>
        <dbReference type="Google" id="ProtNLM"/>
    </source>
</evidence>
<proteinExistence type="predicted"/>
<reference evidence="2 3" key="1">
    <citation type="journal article" date="2015" name="Genome Announc.">
        <title>Expanding the biotechnology potential of lactobacilli through comparative genomics of 213 strains and associated genera.</title>
        <authorList>
            <person name="Sun Z."/>
            <person name="Harris H.M."/>
            <person name="McCann A."/>
            <person name="Guo C."/>
            <person name="Argimon S."/>
            <person name="Zhang W."/>
            <person name="Yang X."/>
            <person name="Jeffery I.B."/>
            <person name="Cooney J.C."/>
            <person name="Kagawa T.F."/>
            <person name="Liu W."/>
            <person name="Song Y."/>
            <person name="Salvetti E."/>
            <person name="Wrobel A."/>
            <person name="Rasinkangas P."/>
            <person name="Parkhill J."/>
            <person name="Rea M.C."/>
            <person name="O'Sullivan O."/>
            <person name="Ritari J."/>
            <person name="Douillard F.P."/>
            <person name="Paul Ross R."/>
            <person name="Yang R."/>
            <person name="Briner A.E."/>
            <person name="Felis G.E."/>
            <person name="de Vos W.M."/>
            <person name="Barrangou R."/>
            <person name="Klaenhammer T.R."/>
            <person name="Caufield P.W."/>
            <person name="Cui Y."/>
            <person name="Zhang H."/>
            <person name="O'Toole P.W."/>
        </authorList>
    </citation>
    <scope>NUCLEOTIDE SEQUENCE [LARGE SCALE GENOMIC DNA]</scope>
    <source>
        <strain evidence="2 3">DSM 20178</strain>
    </source>
</reference>
<feature type="transmembrane region" description="Helical" evidence="1">
    <location>
        <begin position="62"/>
        <end position="84"/>
    </location>
</feature>
<dbReference type="AlphaFoldDB" id="A0A0R1ENY8"/>
<dbReference type="Proteomes" id="UP000051984">
    <property type="component" value="Unassembled WGS sequence"/>
</dbReference>
<organism evidence="2 3">
    <name type="scientific">Lacticaseibacillus zeae DSM 20178 = KCTC 3804</name>
    <dbReference type="NCBI Taxonomy" id="1423816"/>
    <lineage>
        <taxon>Bacteria</taxon>
        <taxon>Bacillati</taxon>
        <taxon>Bacillota</taxon>
        <taxon>Bacilli</taxon>
        <taxon>Lactobacillales</taxon>
        <taxon>Lactobacillaceae</taxon>
        <taxon>Lacticaseibacillus</taxon>
    </lineage>
</organism>
<feature type="transmembrane region" description="Helical" evidence="1">
    <location>
        <begin position="275"/>
        <end position="297"/>
    </location>
</feature>
<comment type="caution">
    <text evidence="2">The sequence shown here is derived from an EMBL/GenBank/DDBJ whole genome shotgun (WGS) entry which is preliminary data.</text>
</comment>
<feature type="transmembrane region" description="Helical" evidence="1">
    <location>
        <begin position="246"/>
        <end position="268"/>
    </location>
</feature>
<dbReference type="EMBL" id="AZCT01000019">
    <property type="protein sequence ID" value="KRK11049.1"/>
    <property type="molecule type" value="Genomic_DNA"/>
</dbReference>
<keyword evidence="1" id="KW-0472">Membrane</keyword>